<dbReference type="OrthoDB" id="9813903at2"/>
<dbReference type="CDD" id="cd01948">
    <property type="entry name" value="EAL"/>
    <property type="match status" value="1"/>
</dbReference>
<dbReference type="PATRIC" id="fig|242163.4.peg.5195"/>
<dbReference type="EMBL" id="LFJJ01000043">
    <property type="protein sequence ID" value="KND60833.1"/>
    <property type="molecule type" value="Genomic_DNA"/>
</dbReference>
<dbReference type="PANTHER" id="PTHR33121">
    <property type="entry name" value="CYCLIC DI-GMP PHOSPHODIESTERASE PDEF"/>
    <property type="match status" value="1"/>
</dbReference>
<dbReference type="InterPro" id="IPR001633">
    <property type="entry name" value="EAL_dom"/>
</dbReference>
<dbReference type="RefSeq" id="WP_050453281.1">
    <property type="nucleotide sequence ID" value="NZ_LFJJ01000043.1"/>
</dbReference>
<dbReference type="InterPro" id="IPR050706">
    <property type="entry name" value="Cyclic-di-GMP_PDE-like"/>
</dbReference>
<keyword evidence="3" id="KW-1185">Reference proteome</keyword>
<comment type="caution">
    <text evidence="2">The sequence shown here is derived from an EMBL/GenBank/DDBJ whole genome shotgun (WGS) entry which is preliminary data.</text>
</comment>
<dbReference type="Gene3D" id="3.20.20.450">
    <property type="entry name" value="EAL domain"/>
    <property type="match status" value="1"/>
</dbReference>
<name>A0A0L0MER7_9BURK</name>
<evidence type="ECO:0000313" key="3">
    <source>
        <dbReference type="Proteomes" id="UP000036959"/>
    </source>
</evidence>
<dbReference type="PROSITE" id="PS50883">
    <property type="entry name" value="EAL"/>
    <property type="match status" value="1"/>
</dbReference>
<organism evidence="2 3">
    <name type="scientific">Candidatus Burkholderia verschuerenii</name>
    <dbReference type="NCBI Taxonomy" id="242163"/>
    <lineage>
        <taxon>Bacteria</taxon>
        <taxon>Pseudomonadati</taxon>
        <taxon>Pseudomonadota</taxon>
        <taxon>Betaproteobacteria</taxon>
        <taxon>Burkholderiales</taxon>
        <taxon>Burkholderiaceae</taxon>
        <taxon>Burkholderia</taxon>
    </lineage>
</organism>
<dbReference type="InterPro" id="IPR035919">
    <property type="entry name" value="EAL_sf"/>
</dbReference>
<proteinExistence type="predicted"/>
<sequence>MRAAVASHAIRPHYQPLVNLATREIAGFEVLAHWTHPQRGKVPPDRFIPVIERLGLATVFTLGMLRQACRDARNWSGAYSIAVNISPQQLIDALLPAQILSVLAEEHFAPERLEIELTESALVADIEAAKMTIDNFRRWGIRVSLDDFGTGYSSLHHLRELRFDKVKIDQSFVQSMLSNLESEKIVDAILNLTEGLNLCALAEGIETVEVEDALRRRGCAYGQGYLFGRAVAAEDVPRVLAESKLAKLKIGALSPA</sequence>
<protein>
    <submittedName>
        <fullName evidence="2">Diguanylate cyclase/phosphodiesterase (GGDEF &amp; EAL domain) with PAS/PAC sensor(S)</fullName>
    </submittedName>
</protein>
<dbReference type="Proteomes" id="UP000036959">
    <property type="component" value="Unassembled WGS sequence"/>
</dbReference>
<dbReference type="SMART" id="SM00052">
    <property type="entry name" value="EAL"/>
    <property type="match status" value="1"/>
</dbReference>
<dbReference type="AlphaFoldDB" id="A0A0L0MER7"/>
<dbReference type="Pfam" id="PF00563">
    <property type="entry name" value="EAL"/>
    <property type="match status" value="1"/>
</dbReference>
<evidence type="ECO:0000313" key="2">
    <source>
        <dbReference type="EMBL" id="KND60833.1"/>
    </source>
</evidence>
<evidence type="ECO:0000259" key="1">
    <source>
        <dbReference type="PROSITE" id="PS50883"/>
    </source>
</evidence>
<feature type="domain" description="EAL" evidence="1">
    <location>
        <begin position="1"/>
        <end position="244"/>
    </location>
</feature>
<dbReference type="SUPFAM" id="SSF141868">
    <property type="entry name" value="EAL domain-like"/>
    <property type="match status" value="1"/>
</dbReference>
<dbReference type="PANTHER" id="PTHR33121:SF79">
    <property type="entry name" value="CYCLIC DI-GMP PHOSPHODIESTERASE PDED-RELATED"/>
    <property type="match status" value="1"/>
</dbReference>
<dbReference type="GO" id="GO:0071111">
    <property type="term" value="F:cyclic-guanylate-specific phosphodiesterase activity"/>
    <property type="evidence" value="ECO:0007669"/>
    <property type="project" value="InterPro"/>
</dbReference>
<accession>A0A0L0MER7</accession>
<reference evidence="3" key="1">
    <citation type="submission" date="2015-06" db="EMBL/GenBank/DDBJ databases">
        <title>Comparative genomics of Burkholderia leaf nodule symbionts.</title>
        <authorList>
            <person name="Carlier A."/>
            <person name="Eberl L."/>
            <person name="Pinto-Carbo M."/>
        </authorList>
    </citation>
    <scope>NUCLEOTIDE SEQUENCE [LARGE SCALE GENOMIC DNA]</scope>
    <source>
        <strain evidence="3">UZHbot4</strain>
    </source>
</reference>
<gene>
    <name evidence="2" type="ORF">BVER_01059c</name>
</gene>